<dbReference type="Pfam" id="PF14602">
    <property type="entry name" value="Hexapep_2"/>
    <property type="match status" value="1"/>
</dbReference>
<dbReference type="Gene3D" id="2.160.10.10">
    <property type="entry name" value="Hexapeptide repeat proteins"/>
    <property type="match status" value="1"/>
</dbReference>
<keyword evidence="1" id="KW-0012">Acyltransferase</keyword>
<sequence>MNKVARILQKIRVAYYRHFVSNVKVSGGFKIHSATIFHSVNEGKICIADNVHLGYYPSPLFFNACNHIDVRGGGGNTMISIDSRTFISNNFSLVAYKENIHIGRNCFIGINFQAMSSDFHGFTIENRNNEEYIQSAGVEIGDDCFMGNNVIVLKGVKLGKGCVVGSGSVVTKSFGDNALIGGNPARLLRTIQQDVERI</sequence>
<dbReference type="CDD" id="cd04647">
    <property type="entry name" value="LbH_MAT_like"/>
    <property type="match status" value="1"/>
</dbReference>
<dbReference type="GO" id="GO:0016746">
    <property type="term" value="F:acyltransferase activity"/>
    <property type="evidence" value="ECO:0007669"/>
    <property type="project" value="UniProtKB-KW"/>
</dbReference>
<gene>
    <name evidence="1" type="ORF">LS79_008665</name>
</gene>
<keyword evidence="1" id="KW-0808">Transferase</keyword>
<comment type="caution">
    <text evidence="1">The sequence shown here is derived from an EMBL/GenBank/DDBJ whole genome shotgun (WGS) entry which is preliminary data.</text>
</comment>
<reference evidence="1 2" key="1">
    <citation type="journal article" date="2014" name="Genome Announc.">
        <title>Draft genome sequences of eight enterohepatic helicobacter species isolated from both laboratory and wild rodents.</title>
        <authorList>
            <person name="Sheh A."/>
            <person name="Shen Z."/>
            <person name="Fox J.G."/>
        </authorList>
    </citation>
    <scope>NUCLEOTIDE SEQUENCE [LARGE SCALE GENOMIC DNA]</scope>
    <source>
        <strain evidence="1 2">ATCC 49320</strain>
    </source>
</reference>
<dbReference type="PANTHER" id="PTHR23416">
    <property type="entry name" value="SIALIC ACID SYNTHASE-RELATED"/>
    <property type="match status" value="1"/>
</dbReference>
<accession>A0A4U8UAI8</accession>
<dbReference type="RefSeq" id="WP_034565437.1">
    <property type="nucleotide sequence ID" value="NZ_FZMS01000081.1"/>
</dbReference>
<dbReference type="InterPro" id="IPR011004">
    <property type="entry name" value="Trimer_LpxA-like_sf"/>
</dbReference>
<dbReference type="Proteomes" id="UP000029857">
    <property type="component" value="Unassembled WGS sequence"/>
</dbReference>
<dbReference type="InterPro" id="IPR051159">
    <property type="entry name" value="Hexapeptide_acetyltransf"/>
</dbReference>
<dbReference type="SUPFAM" id="SSF51161">
    <property type="entry name" value="Trimeric LpxA-like enzymes"/>
    <property type="match status" value="1"/>
</dbReference>
<dbReference type="InterPro" id="IPR001451">
    <property type="entry name" value="Hexapep"/>
</dbReference>
<name>A0A4U8UAI8_9HELI</name>
<dbReference type="PANTHER" id="PTHR23416:SF78">
    <property type="entry name" value="LIPOPOLYSACCHARIDE BIOSYNTHESIS O-ACETYL TRANSFERASE WBBJ-RELATED"/>
    <property type="match status" value="1"/>
</dbReference>
<evidence type="ECO:0000313" key="2">
    <source>
        <dbReference type="Proteomes" id="UP000029857"/>
    </source>
</evidence>
<proteinExistence type="predicted"/>
<evidence type="ECO:0000313" key="1">
    <source>
        <dbReference type="EMBL" id="TLE09078.1"/>
    </source>
</evidence>
<dbReference type="EMBL" id="JRPJ02000036">
    <property type="protein sequence ID" value="TLE09078.1"/>
    <property type="molecule type" value="Genomic_DNA"/>
</dbReference>
<organism evidence="1 2">
    <name type="scientific">Helicobacter bilis</name>
    <dbReference type="NCBI Taxonomy" id="37372"/>
    <lineage>
        <taxon>Bacteria</taxon>
        <taxon>Pseudomonadati</taxon>
        <taxon>Campylobacterota</taxon>
        <taxon>Epsilonproteobacteria</taxon>
        <taxon>Campylobacterales</taxon>
        <taxon>Helicobacteraceae</taxon>
        <taxon>Helicobacter</taxon>
    </lineage>
</organism>
<protein>
    <submittedName>
        <fullName evidence="1">Acyltransferase</fullName>
    </submittedName>
</protein>
<dbReference type="AlphaFoldDB" id="A0A4U8UAI8"/>